<dbReference type="Gene3D" id="3.80.10.10">
    <property type="entry name" value="Ribonuclease Inhibitor"/>
    <property type="match status" value="1"/>
</dbReference>
<evidence type="ECO:0000313" key="2">
    <source>
        <dbReference type="EMBL" id="KAF0541533.1"/>
    </source>
</evidence>
<protein>
    <recommendedName>
        <fullName evidence="1">F-box domain-containing protein</fullName>
    </recommendedName>
</protein>
<keyword evidence="3" id="KW-1185">Reference proteome</keyword>
<gene>
    <name evidence="2" type="ORF">F8M41_005303</name>
</gene>
<dbReference type="InterPro" id="IPR036047">
    <property type="entry name" value="F-box-like_dom_sf"/>
</dbReference>
<evidence type="ECO:0000313" key="3">
    <source>
        <dbReference type="Proteomes" id="UP000439903"/>
    </source>
</evidence>
<dbReference type="OrthoDB" id="2125396at2759"/>
<dbReference type="InterPro" id="IPR032675">
    <property type="entry name" value="LRR_dom_sf"/>
</dbReference>
<dbReference type="EMBL" id="WTPW01000151">
    <property type="protein sequence ID" value="KAF0541533.1"/>
    <property type="molecule type" value="Genomic_DNA"/>
</dbReference>
<dbReference type="AlphaFoldDB" id="A0A8H4AXH3"/>
<dbReference type="Pfam" id="PF12937">
    <property type="entry name" value="F-box-like"/>
    <property type="match status" value="1"/>
</dbReference>
<organism evidence="2 3">
    <name type="scientific">Gigaspora margarita</name>
    <dbReference type="NCBI Taxonomy" id="4874"/>
    <lineage>
        <taxon>Eukaryota</taxon>
        <taxon>Fungi</taxon>
        <taxon>Fungi incertae sedis</taxon>
        <taxon>Mucoromycota</taxon>
        <taxon>Glomeromycotina</taxon>
        <taxon>Glomeromycetes</taxon>
        <taxon>Diversisporales</taxon>
        <taxon>Gigasporaceae</taxon>
        <taxon>Gigaspora</taxon>
    </lineage>
</organism>
<dbReference type="SUPFAM" id="SSF52047">
    <property type="entry name" value="RNI-like"/>
    <property type="match status" value="1"/>
</dbReference>
<name>A0A8H4AXH3_GIGMA</name>
<evidence type="ECO:0000259" key="1">
    <source>
        <dbReference type="Pfam" id="PF12937"/>
    </source>
</evidence>
<sequence>MLKKISKSPFYFINYRTMTSKIHIGDIPELVENILNNLNNEICSLYSCALVCRYWCKMAVPILWQDPFSSDRRPLFISKYFSSLGKDEKFILNECLEKRGINEEFSNTLFDYARFLKVLNIRSLDSKARKWITFRLIDSKIFYEIEMQHIINLLFKLFIESGATLHKLVLDISRFLELKPETFYTLGENKQFFSRIQHLSLDAIDDNHIESATTLLRALAKSTTKINTIEINHFDSDYEPQIFQALIYIIKSQEQLRLFSLTGDYPTEFYGGVISALESQKNSLQEVILDTCDFNSEFEVFNNCKKLETLRIRYCNMKPLKSLDYKISTLEVVESEIDTQSIALIFEKSGILLQRLKLELDEKFHDELLLLEALKSFCPNITYLSIQEIGFSPQLVELIGNLQKLQFLSLWCNAVDIGDIPEEKALG</sequence>
<dbReference type="Proteomes" id="UP000439903">
    <property type="component" value="Unassembled WGS sequence"/>
</dbReference>
<comment type="caution">
    <text evidence="2">The sequence shown here is derived from an EMBL/GenBank/DDBJ whole genome shotgun (WGS) entry which is preliminary data.</text>
</comment>
<reference evidence="2 3" key="1">
    <citation type="journal article" date="2019" name="Environ. Microbiol.">
        <title>At the nexus of three kingdoms: the genome of the mycorrhizal fungus Gigaspora margarita provides insights into plant, endobacterial and fungal interactions.</title>
        <authorList>
            <person name="Venice F."/>
            <person name="Ghignone S."/>
            <person name="Salvioli di Fossalunga A."/>
            <person name="Amselem J."/>
            <person name="Novero M."/>
            <person name="Xianan X."/>
            <person name="Sedzielewska Toro K."/>
            <person name="Morin E."/>
            <person name="Lipzen A."/>
            <person name="Grigoriev I.V."/>
            <person name="Henrissat B."/>
            <person name="Martin F.M."/>
            <person name="Bonfante P."/>
        </authorList>
    </citation>
    <scope>NUCLEOTIDE SEQUENCE [LARGE SCALE GENOMIC DNA]</scope>
    <source>
        <strain evidence="2 3">BEG34</strain>
    </source>
</reference>
<dbReference type="InterPro" id="IPR001810">
    <property type="entry name" value="F-box_dom"/>
</dbReference>
<feature type="domain" description="F-box" evidence="1">
    <location>
        <begin position="28"/>
        <end position="68"/>
    </location>
</feature>
<proteinExistence type="predicted"/>
<dbReference type="SUPFAM" id="SSF81383">
    <property type="entry name" value="F-box domain"/>
    <property type="match status" value="1"/>
</dbReference>
<accession>A0A8H4AXH3</accession>